<proteinExistence type="predicted"/>
<accession>A0ABT3G639</accession>
<dbReference type="Proteomes" id="UP001165653">
    <property type="component" value="Unassembled WGS sequence"/>
</dbReference>
<sequence>MFLSALGPLTAASFPLVPASALVMTTAQVKGYWLQSLERQRSRQQRDPLPEEIREGRHDLAAQLVCLSHNVEAWARQGNEEQARQAAADLLKLRQQVATGELA</sequence>
<organism evidence="1 2">
    <name type="scientific">Luteolibacter rhizosphaerae</name>
    <dbReference type="NCBI Taxonomy" id="2989719"/>
    <lineage>
        <taxon>Bacteria</taxon>
        <taxon>Pseudomonadati</taxon>
        <taxon>Verrucomicrobiota</taxon>
        <taxon>Verrucomicrobiia</taxon>
        <taxon>Verrucomicrobiales</taxon>
        <taxon>Verrucomicrobiaceae</taxon>
        <taxon>Luteolibacter</taxon>
    </lineage>
</organism>
<name>A0ABT3G639_9BACT</name>
<dbReference type="EMBL" id="JAPDDR010000008">
    <property type="protein sequence ID" value="MCW1915304.1"/>
    <property type="molecule type" value="Genomic_DNA"/>
</dbReference>
<comment type="caution">
    <text evidence="1">The sequence shown here is derived from an EMBL/GenBank/DDBJ whole genome shotgun (WGS) entry which is preliminary data.</text>
</comment>
<gene>
    <name evidence="1" type="ORF">OJ996_17090</name>
</gene>
<evidence type="ECO:0000313" key="1">
    <source>
        <dbReference type="EMBL" id="MCW1915304.1"/>
    </source>
</evidence>
<reference evidence="1" key="1">
    <citation type="submission" date="2022-10" db="EMBL/GenBank/DDBJ databases">
        <title>Luteolibacter sp. GHJ8, whole genome shotgun sequencing project.</title>
        <authorList>
            <person name="Zhao G."/>
            <person name="Shen L."/>
        </authorList>
    </citation>
    <scope>NUCLEOTIDE SEQUENCE</scope>
    <source>
        <strain evidence="1">GHJ8</strain>
    </source>
</reference>
<evidence type="ECO:0000313" key="2">
    <source>
        <dbReference type="Proteomes" id="UP001165653"/>
    </source>
</evidence>
<keyword evidence="2" id="KW-1185">Reference proteome</keyword>
<protein>
    <submittedName>
        <fullName evidence="1">Uncharacterized protein</fullName>
    </submittedName>
</protein>